<dbReference type="eggNOG" id="COG4531">
    <property type="taxonomic scope" value="Bacteria"/>
</dbReference>
<feature type="signal peptide" evidence="14">
    <location>
        <begin position="1"/>
        <end position="31"/>
    </location>
</feature>
<evidence type="ECO:0000256" key="14">
    <source>
        <dbReference type="SAM" id="SignalP"/>
    </source>
</evidence>
<evidence type="ECO:0000256" key="10">
    <source>
        <dbReference type="ARBA" id="ARBA00023065"/>
    </source>
</evidence>
<dbReference type="SUPFAM" id="SSF53807">
    <property type="entry name" value="Helical backbone' metal receptor"/>
    <property type="match status" value="1"/>
</dbReference>
<dbReference type="Gene3D" id="3.40.50.1980">
    <property type="entry name" value="Nitrogenase molybdenum iron protein domain"/>
    <property type="match status" value="2"/>
</dbReference>
<dbReference type="InterPro" id="IPR006127">
    <property type="entry name" value="ZnuA-like"/>
</dbReference>
<dbReference type="AlphaFoldDB" id="A0A1H3XCH8"/>
<name>A0A1H3XCH8_9GAMM</name>
<dbReference type="InterPro" id="IPR035520">
    <property type="entry name" value="ZnuA"/>
</dbReference>
<keyword evidence="7" id="KW-0574">Periplasm</keyword>
<dbReference type="GO" id="GO:0006829">
    <property type="term" value="P:zinc ion transport"/>
    <property type="evidence" value="ECO:0007669"/>
    <property type="project" value="UniProtKB-KW"/>
</dbReference>
<dbReference type="RefSeq" id="WP_026742347.1">
    <property type="nucleotide sequence ID" value="NZ_FNQS01000002.1"/>
</dbReference>
<keyword evidence="9" id="KW-0864">Zinc transport</keyword>
<dbReference type="CDD" id="cd01019">
    <property type="entry name" value="ZnuA"/>
    <property type="match status" value="1"/>
</dbReference>
<comment type="similarity">
    <text evidence="2">Belongs to the bacterial solute-binding protein 9 family.</text>
</comment>
<evidence type="ECO:0000256" key="4">
    <source>
        <dbReference type="ARBA" id="ARBA00022448"/>
    </source>
</evidence>
<feature type="chain" id="PRO_5010529617" description="High-affinity zinc uptake system protein ZnuA" evidence="14">
    <location>
        <begin position="32"/>
        <end position="348"/>
    </location>
</feature>
<keyword evidence="6 14" id="KW-0732">Signal</keyword>
<organism evidence="15 16">
    <name type="scientific">Lonsdalea quercina</name>
    <dbReference type="NCBI Taxonomy" id="71657"/>
    <lineage>
        <taxon>Bacteria</taxon>
        <taxon>Pseudomonadati</taxon>
        <taxon>Pseudomonadota</taxon>
        <taxon>Gammaproteobacteria</taxon>
        <taxon>Enterobacterales</taxon>
        <taxon>Pectobacteriaceae</taxon>
        <taxon>Lonsdalea</taxon>
    </lineage>
</organism>
<dbReference type="Pfam" id="PF01297">
    <property type="entry name" value="ZnuA"/>
    <property type="match status" value="1"/>
</dbReference>
<comment type="subcellular location">
    <subcellularLocation>
        <location evidence="1">Periplasm</location>
    </subcellularLocation>
</comment>
<evidence type="ECO:0000256" key="7">
    <source>
        <dbReference type="ARBA" id="ARBA00022764"/>
    </source>
</evidence>
<keyword evidence="10" id="KW-0406">Ion transport</keyword>
<evidence type="ECO:0000256" key="5">
    <source>
        <dbReference type="ARBA" id="ARBA00022723"/>
    </source>
</evidence>
<keyword evidence="4" id="KW-0813">Transport</keyword>
<evidence type="ECO:0000313" key="16">
    <source>
        <dbReference type="Proteomes" id="UP000187280"/>
    </source>
</evidence>
<dbReference type="GO" id="GO:0042597">
    <property type="term" value="C:periplasmic space"/>
    <property type="evidence" value="ECO:0007669"/>
    <property type="project" value="UniProtKB-SubCell"/>
</dbReference>
<feature type="region of interest" description="Disordered" evidence="13">
    <location>
        <begin position="118"/>
        <end position="176"/>
    </location>
</feature>
<evidence type="ECO:0000256" key="6">
    <source>
        <dbReference type="ARBA" id="ARBA00022729"/>
    </source>
</evidence>
<dbReference type="EMBL" id="FNQS01000002">
    <property type="protein sequence ID" value="SDZ97087.1"/>
    <property type="molecule type" value="Genomic_DNA"/>
</dbReference>
<reference evidence="15 16" key="1">
    <citation type="submission" date="2016-10" db="EMBL/GenBank/DDBJ databases">
        <authorList>
            <person name="de Groot N.N."/>
        </authorList>
    </citation>
    <scope>NUCLEOTIDE SEQUENCE [LARGE SCALE GENOMIC DNA]</scope>
    <source>
        <strain evidence="15 16">ATCC 29281</strain>
    </source>
</reference>
<evidence type="ECO:0000256" key="9">
    <source>
        <dbReference type="ARBA" id="ARBA00022906"/>
    </source>
</evidence>
<keyword evidence="16" id="KW-1185">Reference proteome</keyword>
<comment type="function">
    <text evidence="12">Part of the ATP-binding cassette (ABC) transport system ZnuABC involved in zinc import. Binds zinc with high affinity and specificity and delivers it to the membrane permease for translocation into the cytoplasm.</text>
</comment>
<dbReference type="PANTHER" id="PTHR42953">
    <property type="entry name" value="HIGH-AFFINITY ZINC UPTAKE SYSTEM PROTEIN ZNUA-RELATED"/>
    <property type="match status" value="1"/>
</dbReference>
<evidence type="ECO:0000256" key="8">
    <source>
        <dbReference type="ARBA" id="ARBA00022833"/>
    </source>
</evidence>
<dbReference type="FunFam" id="3.40.50.1980:FF:000006">
    <property type="entry name" value="Zinc ABC transporter substrate-binding protein ZnuA"/>
    <property type="match status" value="1"/>
</dbReference>
<evidence type="ECO:0000313" key="15">
    <source>
        <dbReference type="EMBL" id="SDZ97087.1"/>
    </source>
</evidence>
<keyword evidence="5" id="KW-0479">Metal-binding</keyword>
<keyword evidence="8" id="KW-0862">Zinc</keyword>
<dbReference type="Proteomes" id="UP000187280">
    <property type="component" value="Unassembled WGS sequence"/>
</dbReference>
<dbReference type="InterPro" id="IPR050492">
    <property type="entry name" value="Bact_metal-bind_prot9"/>
</dbReference>
<sequence>MTRRNLHQWIKKALTASTLMVAAGAAPIASADVVTSIRPLAFIAAAIADGVTPTEVLLPDGASPHDYALRPSDVQRLQSSELVIWVGPEMEAFLQKPLSQLPANRQITLSELPAIKAAMSKASHHHGKNEHEEESEHADHDDAAHAGEAHAGHDDAHAHGAAATHEEHDDGHHHGEFNMHLWLSPEMAQASAIAIHDKLLELMPQNRDKLDANLTHFTEKLAHTDKNIVNMLAPVRNKGYFVFHDAYGYFEQHYGLSPLGYFTINPAISPGAQRLHQIRTQLVEHKAECVFAEPQFRPAVISAVAKGTQVRMGVLDPLGSDIALDKDSYARFLLQLSNQYLSCLEKKS</sequence>
<dbReference type="PANTHER" id="PTHR42953:SF3">
    <property type="entry name" value="HIGH-AFFINITY ZINC UPTAKE SYSTEM PROTEIN ZNUA"/>
    <property type="match status" value="1"/>
</dbReference>
<evidence type="ECO:0000256" key="2">
    <source>
        <dbReference type="ARBA" id="ARBA00011028"/>
    </source>
</evidence>
<accession>A0A1H3XCH8</accession>
<dbReference type="GeneID" id="97763536"/>
<keyword evidence="11" id="KW-1015">Disulfide bond</keyword>
<dbReference type="STRING" id="71657.SAMN02982996_00603"/>
<evidence type="ECO:0000256" key="1">
    <source>
        <dbReference type="ARBA" id="ARBA00004418"/>
    </source>
</evidence>
<evidence type="ECO:0000256" key="3">
    <source>
        <dbReference type="ARBA" id="ARBA00015915"/>
    </source>
</evidence>
<dbReference type="NCBIfam" id="NF007091">
    <property type="entry name" value="PRK09545.1"/>
    <property type="match status" value="1"/>
</dbReference>
<gene>
    <name evidence="15" type="ORF">SAMN02982996_00603</name>
</gene>
<evidence type="ECO:0000256" key="12">
    <source>
        <dbReference type="ARBA" id="ARBA00045516"/>
    </source>
</evidence>
<proteinExistence type="inferred from homology"/>
<dbReference type="GO" id="GO:0046872">
    <property type="term" value="F:metal ion binding"/>
    <property type="evidence" value="ECO:0007669"/>
    <property type="project" value="UniProtKB-KW"/>
</dbReference>
<evidence type="ECO:0000256" key="11">
    <source>
        <dbReference type="ARBA" id="ARBA00023157"/>
    </source>
</evidence>
<evidence type="ECO:0000256" key="13">
    <source>
        <dbReference type="SAM" id="MobiDB-lite"/>
    </source>
</evidence>
<protein>
    <recommendedName>
        <fullName evidence="3">High-affinity zinc uptake system protein ZnuA</fullName>
    </recommendedName>
</protein>
<feature type="compositionally biased region" description="Basic and acidic residues" evidence="13">
    <location>
        <begin position="137"/>
        <end position="176"/>
    </location>
</feature>